<dbReference type="EMBL" id="WOCE01000010">
    <property type="protein sequence ID" value="KAE9605128.1"/>
    <property type="molecule type" value="Genomic_DNA"/>
</dbReference>
<protein>
    <submittedName>
        <fullName evidence="1">Uncharacterized protein</fullName>
    </submittedName>
</protein>
<evidence type="ECO:0000313" key="1">
    <source>
        <dbReference type="EMBL" id="KAE9605128.1"/>
    </source>
</evidence>
<evidence type="ECO:0000313" key="2">
    <source>
        <dbReference type="Proteomes" id="UP000447434"/>
    </source>
</evidence>
<dbReference type="Proteomes" id="UP000447434">
    <property type="component" value="Chromosome 10"/>
</dbReference>
<accession>A0A6A4PUE6</accession>
<keyword evidence="2" id="KW-1185">Reference proteome</keyword>
<reference evidence="2" key="1">
    <citation type="journal article" date="2020" name="Nat. Commun.">
        <title>Genome sequence of the cluster root forming white lupin.</title>
        <authorList>
            <person name="Hufnagel B."/>
            <person name="Marques A."/>
            <person name="Soriano A."/>
            <person name="Marques L."/>
            <person name="Divol F."/>
            <person name="Doumas P."/>
            <person name="Sallet E."/>
            <person name="Mancinotti D."/>
            <person name="Carrere S."/>
            <person name="Marande W."/>
            <person name="Arribat S."/>
            <person name="Keller J."/>
            <person name="Huneau C."/>
            <person name="Blein T."/>
            <person name="Aime D."/>
            <person name="Laguerre M."/>
            <person name="Taylor J."/>
            <person name="Schubert V."/>
            <person name="Nelson M."/>
            <person name="Geu-Flores F."/>
            <person name="Crespi M."/>
            <person name="Gallardo-Guerrero K."/>
            <person name="Delaux P.-M."/>
            <person name="Salse J."/>
            <person name="Berges H."/>
            <person name="Guyot R."/>
            <person name="Gouzy J."/>
            <person name="Peret B."/>
        </authorList>
    </citation>
    <scope>NUCLEOTIDE SEQUENCE [LARGE SCALE GENOMIC DNA]</scope>
    <source>
        <strain evidence="2">cv. Amiga</strain>
    </source>
</reference>
<sequence>MQGKYDLYQIWRRCWGLSVHTKDIFGTNDIFGHYKWKMCAKVKIVFSYRIFNSVLGFGPIV</sequence>
<proteinExistence type="predicted"/>
<dbReference type="AlphaFoldDB" id="A0A6A4PUE6"/>
<comment type="caution">
    <text evidence="1">The sequence shown here is derived from an EMBL/GenBank/DDBJ whole genome shotgun (WGS) entry which is preliminary data.</text>
</comment>
<name>A0A6A4PUE6_LUPAL</name>
<gene>
    <name evidence="1" type="ORF">Lalb_Chr10g0093981</name>
</gene>
<organism evidence="1 2">
    <name type="scientific">Lupinus albus</name>
    <name type="common">White lupine</name>
    <name type="synonym">Lupinus termis</name>
    <dbReference type="NCBI Taxonomy" id="3870"/>
    <lineage>
        <taxon>Eukaryota</taxon>
        <taxon>Viridiplantae</taxon>
        <taxon>Streptophyta</taxon>
        <taxon>Embryophyta</taxon>
        <taxon>Tracheophyta</taxon>
        <taxon>Spermatophyta</taxon>
        <taxon>Magnoliopsida</taxon>
        <taxon>eudicotyledons</taxon>
        <taxon>Gunneridae</taxon>
        <taxon>Pentapetalae</taxon>
        <taxon>rosids</taxon>
        <taxon>fabids</taxon>
        <taxon>Fabales</taxon>
        <taxon>Fabaceae</taxon>
        <taxon>Papilionoideae</taxon>
        <taxon>50 kb inversion clade</taxon>
        <taxon>genistoids sensu lato</taxon>
        <taxon>core genistoids</taxon>
        <taxon>Genisteae</taxon>
        <taxon>Lupinus</taxon>
    </lineage>
</organism>